<dbReference type="InterPro" id="IPR016032">
    <property type="entry name" value="Sig_transdc_resp-reg_C-effctor"/>
</dbReference>
<dbReference type="AlphaFoldDB" id="A0A494XSU7"/>
<dbReference type="InterPro" id="IPR036388">
    <property type="entry name" value="WH-like_DNA-bd_sf"/>
</dbReference>
<dbReference type="Pfam" id="PF03472">
    <property type="entry name" value="Autoind_bind"/>
    <property type="match status" value="1"/>
</dbReference>
<dbReference type="Pfam" id="PF00196">
    <property type="entry name" value="GerE"/>
    <property type="match status" value="1"/>
</dbReference>
<evidence type="ECO:0000259" key="4">
    <source>
        <dbReference type="PROSITE" id="PS50043"/>
    </source>
</evidence>
<dbReference type="SMART" id="SM00421">
    <property type="entry name" value="HTH_LUXR"/>
    <property type="match status" value="1"/>
</dbReference>
<comment type="caution">
    <text evidence="5">The sequence shown here is derived from an EMBL/GenBank/DDBJ whole genome shotgun (WGS) entry which is preliminary data.</text>
</comment>
<accession>A0A494XSU7</accession>
<dbReference type="GO" id="GO:0003677">
    <property type="term" value="F:DNA binding"/>
    <property type="evidence" value="ECO:0007669"/>
    <property type="project" value="UniProtKB-KW"/>
</dbReference>
<dbReference type="GO" id="GO:0006355">
    <property type="term" value="P:regulation of DNA-templated transcription"/>
    <property type="evidence" value="ECO:0007669"/>
    <property type="project" value="InterPro"/>
</dbReference>
<dbReference type="EMBL" id="RBZV01000002">
    <property type="protein sequence ID" value="RKP50623.1"/>
    <property type="molecule type" value="Genomic_DNA"/>
</dbReference>
<feature type="domain" description="HTH luxR-type" evidence="4">
    <location>
        <begin position="235"/>
        <end position="300"/>
    </location>
</feature>
<dbReference type="Gene3D" id="3.30.450.80">
    <property type="entry name" value="Transcription factor LuxR-like, autoinducer-binding domain"/>
    <property type="match status" value="1"/>
</dbReference>
<gene>
    <name evidence="5" type="ORF">D7S89_05845</name>
</gene>
<dbReference type="RefSeq" id="WP_121276562.1">
    <property type="nucleotide sequence ID" value="NZ_RBZV01000002.1"/>
</dbReference>
<dbReference type="InterPro" id="IPR005143">
    <property type="entry name" value="TF_LuxR_autoind-bd_dom"/>
</dbReference>
<dbReference type="SUPFAM" id="SSF46894">
    <property type="entry name" value="C-terminal effector domain of the bipartite response regulators"/>
    <property type="match status" value="1"/>
</dbReference>
<evidence type="ECO:0000313" key="6">
    <source>
        <dbReference type="Proteomes" id="UP000280434"/>
    </source>
</evidence>
<dbReference type="SUPFAM" id="SSF75516">
    <property type="entry name" value="Pheromone-binding domain of LuxR-like quorum-sensing transcription factors"/>
    <property type="match status" value="1"/>
</dbReference>
<dbReference type="Proteomes" id="UP000280434">
    <property type="component" value="Unassembled WGS sequence"/>
</dbReference>
<reference evidence="5 6" key="1">
    <citation type="submission" date="2018-10" db="EMBL/GenBank/DDBJ databases">
        <title>Paraburkholderia sp. 7MK8-2, isolated from soil.</title>
        <authorList>
            <person name="Gao Z.-H."/>
            <person name="Qiu L.-H."/>
        </authorList>
    </citation>
    <scope>NUCLEOTIDE SEQUENCE [LARGE SCALE GENOMIC DNA]</scope>
    <source>
        <strain evidence="5 6">7MK8-2</strain>
    </source>
</reference>
<dbReference type="PANTHER" id="PTHR44688">
    <property type="entry name" value="DNA-BINDING TRANSCRIPTIONAL ACTIVATOR DEVR_DOSR"/>
    <property type="match status" value="1"/>
</dbReference>
<keyword evidence="1" id="KW-0805">Transcription regulation</keyword>
<name>A0A494XSU7_9BURK</name>
<keyword evidence="6" id="KW-1185">Reference proteome</keyword>
<proteinExistence type="predicted"/>
<evidence type="ECO:0000256" key="3">
    <source>
        <dbReference type="ARBA" id="ARBA00023163"/>
    </source>
</evidence>
<organism evidence="5 6">
    <name type="scientific">Trinickia fusca</name>
    <dbReference type="NCBI Taxonomy" id="2419777"/>
    <lineage>
        <taxon>Bacteria</taxon>
        <taxon>Pseudomonadati</taxon>
        <taxon>Pseudomonadota</taxon>
        <taxon>Betaproteobacteria</taxon>
        <taxon>Burkholderiales</taxon>
        <taxon>Burkholderiaceae</taxon>
        <taxon>Trinickia</taxon>
    </lineage>
</organism>
<protein>
    <submittedName>
        <fullName evidence="5">LuxR family transcriptional regulator</fullName>
    </submittedName>
</protein>
<sequence>MHHAALRENDTAFIPAPHVLDSEQPNVPGRSSLTEVVWCNDPRQPIAMQQQGPRLGIAAALAGAHNAAERHRIVSALLHLIGFSTFAYVALELTRERVDRLFLHEAFIPPTYRGDYVRQRYHEIDPRTLGARRANAPMVWDLHHLREQTKDADLVSIDQGHEAFEGFLSMMRDDGMCSGLMFPMAIPGTRMHAFMSFTAPRRNRDWMTSTTIEQALSIGMSVHTFASSQLLAAARERSPNGLTPFERELLVGIAEGASDKEIGRRLDTSQHNVDYHLRKLRKRFNAANRIELTYLTSKLELI</sequence>
<keyword evidence="2" id="KW-0238">DNA-binding</keyword>
<dbReference type="CDD" id="cd06170">
    <property type="entry name" value="LuxR_C_like"/>
    <property type="match status" value="1"/>
</dbReference>
<dbReference type="Gene3D" id="1.10.10.10">
    <property type="entry name" value="Winged helix-like DNA-binding domain superfamily/Winged helix DNA-binding domain"/>
    <property type="match status" value="1"/>
</dbReference>
<dbReference type="OrthoDB" id="9149076at2"/>
<dbReference type="PANTHER" id="PTHR44688:SF16">
    <property type="entry name" value="DNA-BINDING TRANSCRIPTIONAL ACTIVATOR DEVR_DOSR"/>
    <property type="match status" value="1"/>
</dbReference>
<evidence type="ECO:0000256" key="1">
    <source>
        <dbReference type="ARBA" id="ARBA00023015"/>
    </source>
</evidence>
<dbReference type="InterPro" id="IPR000792">
    <property type="entry name" value="Tscrpt_reg_LuxR_C"/>
</dbReference>
<dbReference type="PROSITE" id="PS50043">
    <property type="entry name" value="HTH_LUXR_2"/>
    <property type="match status" value="1"/>
</dbReference>
<keyword evidence="3" id="KW-0804">Transcription</keyword>
<dbReference type="InterPro" id="IPR036693">
    <property type="entry name" value="TF_LuxR_autoind-bd_dom_sf"/>
</dbReference>
<evidence type="ECO:0000256" key="2">
    <source>
        <dbReference type="ARBA" id="ARBA00023125"/>
    </source>
</evidence>
<evidence type="ECO:0000313" key="5">
    <source>
        <dbReference type="EMBL" id="RKP50623.1"/>
    </source>
</evidence>